<evidence type="ECO:0000256" key="3">
    <source>
        <dbReference type="ARBA" id="ARBA00022723"/>
    </source>
</evidence>
<dbReference type="PROSITE" id="PS51462">
    <property type="entry name" value="NUDIX"/>
    <property type="match status" value="1"/>
</dbReference>
<keyword evidence="9" id="KW-1185">Reference proteome</keyword>
<keyword evidence="5" id="KW-0460">Magnesium</keyword>
<dbReference type="PROSITE" id="PS00893">
    <property type="entry name" value="NUDIX_BOX"/>
    <property type="match status" value="1"/>
</dbReference>
<dbReference type="AlphaFoldDB" id="A0A5M6CZJ9"/>
<organism evidence="8 9">
    <name type="scientific">Roseiconus nitratireducens</name>
    <dbReference type="NCBI Taxonomy" id="2605748"/>
    <lineage>
        <taxon>Bacteria</taxon>
        <taxon>Pseudomonadati</taxon>
        <taxon>Planctomycetota</taxon>
        <taxon>Planctomycetia</taxon>
        <taxon>Pirellulales</taxon>
        <taxon>Pirellulaceae</taxon>
        <taxon>Roseiconus</taxon>
    </lineage>
</organism>
<dbReference type="CDD" id="cd03426">
    <property type="entry name" value="NUDIX_CoAse_Nudt7"/>
    <property type="match status" value="1"/>
</dbReference>
<evidence type="ECO:0000256" key="1">
    <source>
        <dbReference type="ARBA" id="ARBA00001936"/>
    </source>
</evidence>
<dbReference type="EMBL" id="VWOX01000013">
    <property type="protein sequence ID" value="KAA5540503.1"/>
    <property type="molecule type" value="Genomic_DNA"/>
</dbReference>
<keyword evidence="4" id="KW-0378">Hydrolase</keyword>
<dbReference type="PANTHER" id="PTHR12992">
    <property type="entry name" value="NUDIX HYDROLASE"/>
    <property type="match status" value="1"/>
</dbReference>
<evidence type="ECO:0000256" key="4">
    <source>
        <dbReference type="ARBA" id="ARBA00022801"/>
    </source>
</evidence>
<dbReference type="SUPFAM" id="SSF55811">
    <property type="entry name" value="Nudix"/>
    <property type="match status" value="1"/>
</dbReference>
<evidence type="ECO:0000256" key="5">
    <source>
        <dbReference type="ARBA" id="ARBA00022842"/>
    </source>
</evidence>
<comment type="caution">
    <text evidence="8">The sequence shown here is derived from an EMBL/GenBank/DDBJ whole genome shotgun (WGS) entry which is preliminary data.</text>
</comment>
<comment type="cofactor">
    <cofactor evidence="2">
        <name>Mg(2+)</name>
        <dbReference type="ChEBI" id="CHEBI:18420"/>
    </cofactor>
</comment>
<evidence type="ECO:0000313" key="9">
    <source>
        <dbReference type="Proteomes" id="UP000324479"/>
    </source>
</evidence>
<dbReference type="PANTHER" id="PTHR12992:SF11">
    <property type="entry name" value="MITOCHONDRIAL COENZYME A DIPHOSPHATASE NUDT8"/>
    <property type="match status" value="1"/>
</dbReference>
<keyword evidence="3" id="KW-0479">Metal-binding</keyword>
<dbReference type="InterPro" id="IPR045121">
    <property type="entry name" value="CoAse"/>
</dbReference>
<reference evidence="8 9" key="1">
    <citation type="submission" date="2019-08" db="EMBL/GenBank/DDBJ databases">
        <authorList>
            <person name="Dhanesh K."/>
            <person name="Kumar G."/>
            <person name="Sasikala C."/>
            <person name="Venkata Ramana C."/>
        </authorList>
    </citation>
    <scope>NUCLEOTIDE SEQUENCE [LARGE SCALE GENOMIC DNA]</scope>
    <source>
        <strain evidence="8 9">JC645</strain>
    </source>
</reference>
<dbReference type="GO" id="GO:0010945">
    <property type="term" value="F:coenzyme A diphosphatase activity"/>
    <property type="evidence" value="ECO:0007669"/>
    <property type="project" value="InterPro"/>
</dbReference>
<dbReference type="InterPro" id="IPR020084">
    <property type="entry name" value="NUDIX_hydrolase_CS"/>
</dbReference>
<gene>
    <name evidence="8" type="ORF">FYK55_21085</name>
</gene>
<dbReference type="RefSeq" id="WP_150078532.1">
    <property type="nucleotide sequence ID" value="NZ_VWOX01000013.1"/>
</dbReference>
<keyword evidence="6" id="KW-0464">Manganese</keyword>
<sequence length="249" mass="27562">MAEQQDSLGFESLSAFAAATRQALQTLSDCWPKLRPHSRFGPRLAYGRHRGPARIHSRAAAVVAMLYPHGDRGELCLTLTRRPTTLSHHGGQICLPGGKIEDGESADQAALREFREELGVDPGGVETIGRLSPIYVFASDNRVETIVLLSQGPWNRWDPDPVEVDEVIEIPLTELVQPERWRVCCKKRSRTGKRASGDGVFHFEFGYQSLEVADLEGRRHEIWGATAILIDELARVLRSAVSAGPNCQT</sequence>
<evidence type="ECO:0000259" key="7">
    <source>
        <dbReference type="PROSITE" id="PS51462"/>
    </source>
</evidence>
<dbReference type="Pfam" id="PF00293">
    <property type="entry name" value="NUDIX"/>
    <property type="match status" value="1"/>
</dbReference>
<dbReference type="InterPro" id="IPR015797">
    <property type="entry name" value="NUDIX_hydrolase-like_dom_sf"/>
</dbReference>
<protein>
    <submittedName>
        <fullName evidence="8">CoA pyrophosphatase</fullName>
    </submittedName>
</protein>
<dbReference type="GO" id="GO:0046872">
    <property type="term" value="F:metal ion binding"/>
    <property type="evidence" value="ECO:0007669"/>
    <property type="project" value="UniProtKB-KW"/>
</dbReference>
<name>A0A5M6CZJ9_9BACT</name>
<dbReference type="Proteomes" id="UP000324479">
    <property type="component" value="Unassembled WGS sequence"/>
</dbReference>
<dbReference type="Gene3D" id="3.90.79.10">
    <property type="entry name" value="Nucleoside Triphosphate Pyrophosphohydrolase"/>
    <property type="match status" value="1"/>
</dbReference>
<comment type="cofactor">
    <cofactor evidence="1">
        <name>Mn(2+)</name>
        <dbReference type="ChEBI" id="CHEBI:29035"/>
    </cofactor>
</comment>
<evidence type="ECO:0000313" key="8">
    <source>
        <dbReference type="EMBL" id="KAA5540503.1"/>
    </source>
</evidence>
<feature type="domain" description="Nudix hydrolase" evidence="7">
    <location>
        <begin position="57"/>
        <end position="202"/>
    </location>
</feature>
<accession>A0A5M6CZJ9</accession>
<dbReference type="InterPro" id="IPR000086">
    <property type="entry name" value="NUDIX_hydrolase_dom"/>
</dbReference>
<evidence type="ECO:0000256" key="6">
    <source>
        <dbReference type="ARBA" id="ARBA00023211"/>
    </source>
</evidence>
<proteinExistence type="predicted"/>
<evidence type="ECO:0000256" key="2">
    <source>
        <dbReference type="ARBA" id="ARBA00001946"/>
    </source>
</evidence>